<reference evidence="2" key="1">
    <citation type="journal article" date="2020" name="Stud. Mycol.">
        <title>101 Dothideomycetes genomes: a test case for predicting lifestyles and emergence of pathogens.</title>
        <authorList>
            <person name="Haridas S."/>
            <person name="Albert R."/>
            <person name="Binder M."/>
            <person name="Bloem J."/>
            <person name="Labutti K."/>
            <person name="Salamov A."/>
            <person name="Andreopoulos B."/>
            <person name="Baker S."/>
            <person name="Barry K."/>
            <person name="Bills G."/>
            <person name="Bluhm B."/>
            <person name="Cannon C."/>
            <person name="Castanera R."/>
            <person name="Culley D."/>
            <person name="Daum C."/>
            <person name="Ezra D."/>
            <person name="Gonzalez J."/>
            <person name="Henrissat B."/>
            <person name="Kuo A."/>
            <person name="Liang C."/>
            <person name="Lipzen A."/>
            <person name="Lutzoni F."/>
            <person name="Magnuson J."/>
            <person name="Mondo S."/>
            <person name="Nolan M."/>
            <person name="Ohm R."/>
            <person name="Pangilinan J."/>
            <person name="Park H.-J."/>
            <person name="Ramirez L."/>
            <person name="Alfaro M."/>
            <person name="Sun H."/>
            <person name="Tritt A."/>
            <person name="Yoshinaga Y."/>
            <person name="Zwiers L.-H."/>
            <person name="Turgeon B."/>
            <person name="Goodwin S."/>
            <person name="Spatafora J."/>
            <person name="Crous P."/>
            <person name="Grigoriev I."/>
        </authorList>
    </citation>
    <scope>NUCLEOTIDE SEQUENCE</scope>
    <source>
        <strain evidence="2">CBS 119925</strain>
    </source>
</reference>
<dbReference type="AlphaFoldDB" id="A0A6A6VF49"/>
<name>A0A6A6VF49_9PLEO</name>
<evidence type="ECO:0000313" key="2">
    <source>
        <dbReference type="EMBL" id="KAF2748409.1"/>
    </source>
</evidence>
<feature type="compositionally biased region" description="Pro residues" evidence="1">
    <location>
        <begin position="87"/>
        <end position="102"/>
    </location>
</feature>
<evidence type="ECO:0000313" key="3">
    <source>
        <dbReference type="Proteomes" id="UP000799440"/>
    </source>
</evidence>
<keyword evidence="3" id="KW-1185">Reference proteome</keyword>
<dbReference type="Proteomes" id="UP000799440">
    <property type="component" value="Unassembled WGS sequence"/>
</dbReference>
<gene>
    <name evidence="2" type="ORF">M011DRAFT_348313</name>
</gene>
<sequence length="252" mass="24408">MTQILGHRDIASLHEEYWAASSATMRSFDIYKGQTATSNSLLNSSPLTSSFNSDHSSPQNMKLTLLALFAAGTALAAPVGLEERQDPPPVPTGGFPGGPPGGVPTGGFPGGPPSGVPTGGFPGGPPGGFPTGGFPGGPPSGVPTGGFPGGPPGGFPTGGFPSGGFPVPTGGFPSGGFPSGGFPVPTGGFPSGGFPSGGFPAPTGGVPGGPGGPPGGFPSGGFPSGGCKYSSLSDDTLYTLSLPFVFSCECMY</sequence>
<accession>A0A6A6VF49</accession>
<organism evidence="2 3">
    <name type="scientific">Sporormia fimetaria CBS 119925</name>
    <dbReference type="NCBI Taxonomy" id="1340428"/>
    <lineage>
        <taxon>Eukaryota</taxon>
        <taxon>Fungi</taxon>
        <taxon>Dikarya</taxon>
        <taxon>Ascomycota</taxon>
        <taxon>Pezizomycotina</taxon>
        <taxon>Dothideomycetes</taxon>
        <taxon>Pleosporomycetidae</taxon>
        <taxon>Pleosporales</taxon>
        <taxon>Sporormiaceae</taxon>
        <taxon>Sporormia</taxon>
    </lineage>
</organism>
<dbReference type="EMBL" id="MU006569">
    <property type="protein sequence ID" value="KAF2748409.1"/>
    <property type="molecule type" value="Genomic_DNA"/>
</dbReference>
<evidence type="ECO:0000256" key="1">
    <source>
        <dbReference type="SAM" id="MobiDB-lite"/>
    </source>
</evidence>
<feature type="region of interest" description="Disordered" evidence="1">
    <location>
        <begin position="82"/>
        <end position="219"/>
    </location>
</feature>
<protein>
    <submittedName>
        <fullName evidence="2">Uncharacterized protein</fullName>
    </submittedName>
</protein>
<proteinExistence type="predicted"/>